<dbReference type="InterPro" id="IPR020904">
    <property type="entry name" value="Sc_DH/Rdtase_CS"/>
</dbReference>
<evidence type="ECO:0000313" key="6">
    <source>
        <dbReference type="Proteomes" id="UP001500552"/>
    </source>
</evidence>
<sequence length="251" mass="27667">MISNFNLNAVDIYIITGASKGIGKAIAEELLKDGNNQVVGVQRTSSIKHPNYRHQPMDFSDIDAVEHNLQKIFLPYSDATKLVLINNAGVLGDIGYIGEGMPNERFEFVFDVNVVVPAMLMNTFLQVYSNHPAQKVVVNVSSGAGKYPVDGWASYCASKAAIDMLSLTVQKEQEMRGTGTKIYALSPGVVDTAMQENIREADAGRFSAVDKFRDYKANGELASPEEVGRKIVNFLYNTNKYKEVIVSVRDM</sequence>
<keyword evidence="3" id="KW-0521">NADP</keyword>
<dbReference type="InterPro" id="IPR051721">
    <property type="entry name" value="Biopterin_syn/organic_redct"/>
</dbReference>
<organism evidence="5 6">
    <name type="scientific">Pontibacter saemangeumensis</name>
    <dbReference type="NCBI Taxonomy" id="1084525"/>
    <lineage>
        <taxon>Bacteria</taxon>
        <taxon>Pseudomonadati</taxon>
        <taxon>Bacteroidota</taxon>
        <taxon>Cytophagia</taxon>
        <taxon>Cytophagales</taxon>
        <taxon>Hymenobacteraceae</taxon>
        <taxon>Pontibacter</taxon>
    </lineage>
</organism>
<dbReference type="PRINTS" id="PR00081">
    <property type="entry name" value="GDHRDH"/>
</dbReference>
<keyword evidence="6" id="KW-1185">Reference proteome</keyword>
<evidence type="ECO:0000256" key="2">
    <source>
        <dbReference type="ARBA" id="ARBA00022490"/>
    </source>
</evidence>
<dbReference type="InterPro" id="IPR036291">
    <property type="entry name" value="NAD(P)-bd_dom_sf"/>
</dbReference>
<dbReference type="EMBL" id="BAABHC010000039">
    <property type="protein sequence ID" value="GAA4444393.1"/>
    <property type="molecule type" value="Genomic_DNA"/>
</dbReference>
<comment type="caution">
    <text evidence="5">The sequence shown here is derived from an EMBL/GenBank/DDBJ whole genome shotgun (WGS) entry which is preliminary data.</text>
</comment>
<dbReference type="SUPFAM" id="SSF51735">
    <property type="entry name" value="NAD(P)-binding Rossmann-fold domains"/>
    <property type="match status" value="1"/>
</dbReference>
<evidence type="ECO:0000256" key="4">
    <source>
        <dbReference type="ARBA" id="ARBA00023002"/>
    </source>
</evidence>
<dbReference type="InterPro" id="IPR002347">
    <property type="entry name" value="SDR_fam"/>
</dbReference>
<dbReference type="PANTHER" id="PTHR44085">
    <property type="entry name" value="SEPIAPTERIN REDUCTASE"/>
    <property type="match status" value="1"/>
</dbReference>
<dbReference type="PROSITE" id="PS00061">
    <property type="entry name" value="ADH_SHORT"/>
    <property type="match status" value="1"/>
</dbReference>
<evidence type="ECO:0000256" key="1">
    <source>
        <dbReference type="ARBA" id="ARBA00004496"/>
    </source>
</evidence>
<gene>
    <name evidence="5" type="ORF">GCM10023188_46340</name>
</gene>
<accession>A0ABP8M4R7</accession>
<proteinExistence type="predicted"/>
<dbReference type="Proteomes" id="UP001500552">
    <property type="component" value="Unassembled WGS sequence"/>
</dbReference>
<dbReference type="Pfam" id="PF00106">
    <property type="entry name" value="adh_short"/>
    <property type="match status" value="1"/>
</dbReference>
<evidence type="ECO:0000256" key="3">
    <source>
        <dbReference type="ARBA" id="ARBA00022857"/>
    </source>
</evidence>
<comment type="subcellular location">
    <subcellularLocation>
        <location evidence="1">Cytoplasm</location>
    </subcellularLocation>
</comment>
<keyword evidence="2" id="KW-0963">Cytoplasm</keyword>
<dbReference type="PANTHER" id="PTHR44085:SF2">
    <property type="entry name" value="SEPIAPTERIN REDUCTASE"/>
    <property type="match status" value="1"/>
</dbReference>
<evidence type="ECO:0000313" key="5">
    <source>
        <dbReference type="EMBL" id="GAA4444393.1"/>
    </source>
</evidence>
<name>A0ABP8M4R7_9BACT</name>
<dbReference type="Gene3D" id="3.40.50.720">
    <property type="entry name" value="NAD(P)-binding Rossmann-like Domain"/>
    <property type="match status" value="1"/>
</dbReference>
<protein>
    <submittedName>
        <fullName evidence="5">SDR family NAD(P)-dependent oxidoreductase</fullName>
    </submittedName>
</protein>
<keyword evidence="4" id="KW-0560">Oxidoreductase</keyword>
<reference evidence="6" key="1">
    <citation type="journal article" date="2019" name="Int. J. Syst. Evol. Microbiol.">
        <title>The Global Catalogue of Microorganisms (GCM) 10K type strain sequencing project: providing services to taxonomists for standard genome sequencing and annotation.</title>
        <authorList>
            <consortium name="The Broad Institute Genomics Platform"/>
            <consortium name="The Broad Institute Genome Sequencing Center for Infectious Disease"/>
            <person name="Wu L."/>
            <person name="Ma J."/>
        </authorList>
    </citation>
    <scope>NUCLEOTIDE SEQUENCE [LARGE SCALE GENOMIC DNA]</scope>
    <source>
        <strain evidence="6">JCM 17926</strain>
    </source>
</reference>